<feature type="region of interest" description="Disordered" evidence="2">
    <location>
        <begin position="1"/>
        <end position="25"/>
    </location>
</feature>
<dbReference type="PANTHER" id="PTHR35046">
    <property type="entry name" value="ZINC KNUCKLE (CCHC-TYPE) FAMILY PROTEIN"/>
    <property type="match status" value="1"/>
</dbReference>
<keyword evidence="4" id="KW-1185">Reference proteome</keyword>
<dbReference type="RefSeq" id="XP_021817933.1">
    <property type="nucleotide sequence ID" value="XM_021962241.1"/>
</dbReference>
<sequence length="309" mass="35097">MPPLHYTQHTTGPPPVTTPAPTLPPVPHAQYTHTPGCFDNDVIRHIKPNASTFDGRGDPTMFLDWVQAMEDYFAWYDLTDAHKLRIGKMTLQGAARKYWNSVEEQLYQFGQPPVTLWDEMKLKLREQYLPTFYRHQLYEQLWTLSQGSSTVTEFHARFIEHKIRAGIREEPDITMSRFIHGLRDDIKCEVGRFHPHTLEDAYCHALEAKTYLSPQHSGYSGQLAIANQTLPTTDMHTGFSGPSKPLAPPPNKGLAVSTNARIECFHCHAKGHIASRCPQRTLTINTPASELCEIVEPLEGVYDPDIYDC</sequence>
<dbReference type="Pfam" id="PF03732">
    <property type="entry name" value="Retrotrans_gag"/>
    <property type="match status" value="1"/>
</dbReference>
<accession>A0A6P5SW91</accession>
<dbReference type="GeneID" id="110760059"/>
<dbReference type="InterPro" id="IPR001878">
    <property type="entry name" value="Znf_CCHC"/>
</dbReference>
<evidence type="ECO:0000256" key="1">
    <source>
        <dbReference type="PROSITE-ProRule" id="PRU00047"/>
    </source>
</evidence>
<dbReference type="InterPro" id="IPR005162">
    <property type="entry name" value="Retrotrans_gag_dom"/>
</dbReference>
<keyword evidence="1" id="KW-0862">Zinc</keyword>
<reference evidence="5" key="1">
    <citation type="submission" date="2025-08" db="UniProtKB">
        <authorList>
            <consortium name="RefSeq"/>
        </authorList>
    </citation>
    <scope>IDENTIFICATION</scope>
</reference>
<dbReference type="PANTHER" id="PTHR35046:SF26">
    <property type="entry name" value="RNA-DIRECTED DNA POLYMERASE"/>
    <property type="match status" value="1"/>
</dbReference>
<name>A0A6P5SW91_PRUAV</name>
<feature type="compositionally biased region" description="Pro residues" evidence="2">
    <location>
        <begin position="12"/>
        <end position="25"/>
    </location>
</feature>
<dbReference type="Gene3D" id="4.10.60.10">
    <property type="entry name" value="Zinc finger, CCHC-type"/>
    <property type="match status" value="1"/>
</dbReference>
<protein>
    <submittedName>
        <fullName evidence="5">Uncharacterized protein LOC110760059</fullName>
    </submittedName>
</protein>
<dbReference type="AlphaFoldDB" id="A0A6P5SW91"/>
<dbReference type="PROSITE" id="PS50158">
    <property type="entry name" value="ZF_CCHC"/>
    <property type="match status" value="1"/>
</dbReference>
<dbReference type="KEGG" id="pavi:110760059"/>
<gene>
    <name evidence="5" type="primary">LOC110760059</name>
</gene>
<organism evidence="4 5">
    <name type="scientific">Prunus avium</name>
    <name type="common">Cherry</name>
    <name type="synonym">Cerasus avium</name>
    <dbReference type="NCBI Taxonomy" id="42229"/>
    <lineage>
        <taxon>Eukaryota</taxon>
        <taxon>Viridiplantae</taxon>
        <taxon>Streptophyta</taxon>
        <taxon>Embryophyta</taxon>
        <taxon>Tracheophyta</taxon>
        <taxon>Spermatophyta</taxon>
        <taxon>Magnoliopsida</taxon>
        <taxon>eudicotyledons</taxon>
        <taxon>Gunneridae</taxon>
        <taxon>Pentapetalae</taxon>
        <taxon>rosids</taxon>
        <taxon>fabids</taxon>
        <taxon>Rosales</taxon>
        <taxon>Rosaceae</taxon>
        <taxon>Amygdaloideae</taxon>
        <taxon>Amygdaleae</taxon>
        <taxon>Prunus</taxon>
    </lineage>
</organism>
<evidence type="ECO:0000313" key="5">
    <source>
        <dbReference type="RefSeq" id="XP_021817933.1"/>
    </source>
</evidence>
<evidence type="ECO:0000256" key="2">
    <source>
        <dbReference type="SAM" id="MobiDB-lite"/>
    </source>
</evidence>
<dbReference type="GO" id="GO:0008270">
    <property type="term" value="F:zinc ion binding"/>
    <property type="evidence" value="ECO:0007669"/>
    <property type="project" value="UniProtKB-KW"/>
</dbReference>
<keyword evidence="1" id="KW-0863">Zinc-finger</keyword>
<dbReference type="GO" id="GO:0003676">
    <property type="term" value="F:nucleic acid binding"/>
    <property type="evidence" value="ECO:0007669"/>
    <property type="project" value="InterPro"/>
</dbReference>
<dbReference type="InterPro" id="IPR036875">
    <property type="entry name" value="Znf_CCHC_sf"/>
</dbReference>
<keyword evidence="1" id="KW-0479">Metal-binding</keyword>
<evidence type="ECO:0000259" key="3">
    <source>
        <dbReference type="PROSITE" id="PS50158"/>
    </source>
</evidence>
<evidence type="ECO:0000313" key="4">
    <source>
        <dbReference type="Proteomes" id="UP000515124"/>
    </source>
</evidence>
<feature type="domain" description="CCHC-type" evidence="3">
    <location>
        <begin position="264"/>
        <end position="279"/>
    </location>
</feature>
<dbReference type="SUPFAM" id="SSF57756">
    <property type="entry name" value="Retrovirus zinc finger-like domains"/>
    <property type="match status" value="1"/>
</dbReference>
<dbReference type="Proteomes" id="UP000515124">
    <property type="component" value="Unplaced"/>
</dbReference>
<proteinExistence type="predicted"/>